<dbReference type="GO" id="GO:0016226">
    <property type="term" value="P:iron-sulfur cluster assembly"/>
    <property type="evidence" value="ECO:0007669"/>
    <property type="project" value="InterPro"/>
</dbReference>
<dbReference type="Proteomes" id="UP000248161">
    <property type="component" value="Unassembled WGS sequence"/>
</dbReference>
<dbReference type="InterPro" id="IPR035903">
    <property type="entry name" value="HesB-like_dom_sf"/>
</dbReference>
<dbReference type="InterPro" id="IPR017870">
    <property type="entry name" value="FeS_cluster_insertion_CS"/>
</dbReference>
<dbReference type="NCBIfam" id="TIGR00049">
    <property type="entry name" value="iron-sulfur cluster assembly accessory protein"/>
    <property type="match status" value="1"/>
</dbReference>
<proteinExistence type="predicted"/>
<dbReference type="GO" id="GO:0051539">
    <property type="term" value="F:4 iron, 4 sulfur cluster binding"/>
    <property type="evidence" value="ECO:0007669"/>
    <property type="project" value="TreeGrafter"/>
</dbReference>
<dbReference type="AlphaFoldDB" id="A0A2V3HNW5"/>
<sequence>MGILGGTSFSLPVAQSFDVVDVNIEVTESARVAIKQAIGADIESHVLIISAQSGGCSGYLYDMKIVECPEEEGFQTILVDQVKVLVHDKDSALLNGLSLDFKDSLMGGGFQMNNPNADRSCGCGQSFG</sequence>
<evidence type="ECO:0000313" key="3">
    <source>
        <dbReference type="Proteomes" id="UP000248161"/>
    </source>
</evidence>
<dbReference type="SUPFAM" id="SSF89360">
    <property type="entry name" value="HesB-like domain"/>
    <property type="match status" value="1"/>
</dbReference>
<accession>A0A2V3HNW5</accession>
<protein>
    <submittedName>
        <fullName evidence="2">Iron-sulfur cluster assembly accessory protein</fullName>
    </submittedName>
</protein>
<dbReference type="Pfam" id="PF01521">
    <property type="entry name" value="Fe-S_biosyn"/>
    <property type="match status" value="1"/>
</dbReference>
<evidence type="ECO:0000259" key="1">
    <source>
        <dbReference type="Pfam" id="PF01521"/>
    </source>
</evidence>
<dbReference type="PROSITE" id="PS01152">
    <property type="entry name" value="HESB"/>
    <property type="match status" value="1"/>
</dbReference>
<dbReference type="GO" id="GO:0051537">
    <property type="term" value="F:2 iron, 2 sulfur cluster binding"/>
    <property type="evidence" value="ECO:0007669"/>
    <property type="project" value="TreeGrafter"/>
</dbReference>
<reference evidence="2 3" key="1">
    <citation type="journal article" date="2015" name="Nat. Commun.">
        <title>Genomic and transcriptomic evidence for scavenging of diverse organic compounds by widespread deep-sea archaea.</title>
        <authorList>
            <person name="Li M."/>
            <person name="Baker B.J."/>
            <person name="Anantharaman K."/>
            <person name="Jain S."/>
            <person name="Breier J.A."/>
            <person name="Dick G.J."/>
        </authorList>
    </citation>
    <scope>NUCLEOTIDE SEQUENCE [LARGE SCALE GENOMIC DNA]</scope>
    <source>
        <strain evidence="2">Cayman_51_deep</strain>
    </source>
</reference>
<evidence type="ECO:0000313" key="2">
    <source>
        <dbReference type="EMBL" id="PXF20824.1"/>
    </source>
</evidence>
<dbReference type="InterPro" id="IPR000361">
    <property type="entry name" value="ATAP_core_dom"/>
</dbReference>
<dbReference type="PANTHER" id="PTHR43011:SF1">
    <property type="entry name" value="IRON-SULFUR CLUSTER ASSEMBLY 2 HOMOLOG, MITOCHONDRIAL"/>
    <property type="match status" value="1"/>
</dbReference>
<comment type="caution">
    <text evidence="2">The sequence shown here is derived from an EMBL/GenBank/DDBJ whole genome shotgun (WGS) entry which is preliminary data.</text>
</comment>
<dbReference type="EMBL" id="PSPG01000019">
    <property type="protein sequence ID" value="PXF20824.1"/>
    <property type="molecule type" value="Genomic_DNA"/>
</dbReference>
<name>A0A2V3HNW5_9ARCH</name>
<dbReference type="Gene3D" id="2.60.300.12">
    <property type="entry name" value="HesB-like domain"/>
    <property type="match status" value="1"/>
</dbReference>
<dbReference type="GO" id="GO:0005506">
    <property type="term" value="F:iron ion binding"/>
    <property type="evidence" value="ECO:0007669"/>
    <property type="project" value="TreeGrafter"/>
</dbReference>
<dbReference type="InterPro" id="IPR016092">
    <property type="entry name" value="ATAP"/>
</dbReference>
<organism evidence="2 3">
    <name type="scientific">Candidatus Thalassarchaeum betae</name>
    <dbReference type="NCBI Taxonomy" id="2599289"/>
    <lineage>
        <taxon>Archaea</taxon>
        <taxon>Methanobacteriati</taxon>
        <taxon>Thermoplasmatota</taxon>
        <taxon>Candidatus Poseidoniia</taxon>
        <taxon>Candidatus Poseidoniales</taxon>
        <taxon>Candidatus Thalassarchaeaceae</taxon>
        <taxon>Candidatus Thalassarchaeum</taxon>
    </lineage>
</organism>
<dbReference type="PANTHER" id="PTHR43011">
    <property type="entry name" value="IRON-SULFUR CLUSTER ASSEMBLY 2 HOMOLOG, MITOCHONDRIAL"/>
    <property type="match status" value="1"/>
</dbReference>
<feature type="domain" description="Core" evidence="1">
    <location>
        <begin position="23"/>
        <end position="124"/>
    </location>
</feature>
<gene>
    <name evidence="2" type="ORF">CXX69_06475</name>
</gene>